<dbReference type="GO" id="GO:0006355">
    <property type="term" value="P:regulation of DNA-templated transcription"/>
    <property type="evidence" value="ECO:0007669"/>
    <property type="project" value="InterPro"/>
</dbReference>
<reference evidence="2 3" key="1">
    <citation type="submission" date="2019-09" db="EMBL/GenBank/DDBJ databases">
        <title>Bifidobacterium canis sp. nov., isolated from the digestive tract of German Shepherd dog puppy.</title>
        <authorList>
            <person name="Bunesova V."/>
        </authorList>
    </citation>
    <scope>NUCLEOTIDE SEQUENCE [LARGE SCALE GENOMIC DNA]</scope>
    <source>
        <strain evidence="2 3">GSD1FS</strain>
    </source>
</reference>
<dbReference type="EMBL" id="WNLP01000008">
    <property type="protein sequence ID" value="MUH60179.1"/>
    <property type="molecule type" value="Genomic_DNA"/>
</dbReference>
<sequence length="243" mass="26185">MCDSSATNGQVWRKTSADDLSPYVDVPLLDVDDTMVQGELFPDLSEPGPDCGYRGASASKAAGITYRQLDYWARKHIVEPSITPSHGSGSRRLYSFCDIVSLAVAKKLLDLGVSLHNVTKAVEFLAPYGEEALKHVTILCDGDTVQECGDNTALADFLAAGSAVFVVSVGALWNQVDHVLAGERAIKLKQHSRTLLSQTIPVENIMAAHATGSNARLHPALLHGTVEEHSYDDVPLDIFDIAQ</sequence>
<accession>A0A7K1J6M0</accession>
<dbReference type="Pfam" id="PF13411">
    <property type="entry name" value="MerR_1"/>
    <property type="match status" value="1"/>
</dbReference>
<dbReference type="AlphaFoldDB" id="A0A7K1J6M0"/>
<gene>
    <name evidence="2" type="ORF">GSD1FS_1536</name>
</gene>
<dbReference type="GO" id="GO:0003677">
    <property type="term" value="F:DNA binding"/>
    <property type="evidence" value="ECO:0007669"/>
    <property type="project" value="InterPro"/>
</dbReference>
<protein>
    <submittedName>
        <fullName evidence="2">Transcriptional regulator</fullName>
    </submittedName>
</protein>
<evidence type="ECO:0000259" key="1">
    <source>
        <dbReference type="SMART" id="SM00422"/>
    </source>
</evidence>
<organism evidence="2 3">
    <name type="scientific">Bifidobacterium canis</name>
    <dbReference type="NCBI Taxonomy" id="2610880"/>
    <lineage>
        <taxon>Bacteria</taxon>
        <taxon>Bacillati</taxon>
        <taxon>Actinomycetota</taxon>
        <taxon>Actinomycetes</taxon>
        <taxon>Bifidobacteriales</taxon>
        <taxon>Bifidobacteriaceae</taxon>
        <taxon>Bifidobacterium</taxon>
    </lineage>
</organism>
<keyword evidence="3" id="KW-1185">Reference proteome</keyword>
<dbReference type="SUPFAM" id="SSF46955">
    <property type="entry name" value="Putative DNA-binding domain"/>
    <property type="match status" value="1"/>
</dbReference>
<dbReference type="InterPro" id="IPR009061">
    <property type="entry name" value="DNA-bd_dom_put_sf"/>
</dbReference>
<dbReference type="Gene3D" id="1.10.1660.10">
    <property type="match status" value="1"/>
</dbReference>
<dbReference type="Proteomes" id="UP000487882">
    <property type="component" value="Unassembled WGS sequence"/>
</dbReference>
<name>A0A7K1J6M0_9BIFI</name>
<dbReference type="SMART" id="SM00422">
    <property type="entry name" value="HTH_MERR"/>
    <property type="match status" value="1"/>
</dbReference>
<proteinExistence type="predicted"/>
<feature type="domain" description="HTH merR-type" evidence="1">
    <location>
        <begin position="53"/>
        <end position="125"/>
    </location>
</feature>
<evidence type="ECO:0000313" key="2">
    <source>
        <dbReference type="EMBL" id="MUH60179.1"/>
    </source>
</evidence>
<dbReference type="InterPro" id="IPR000551">
    <property type="entry name" value="MerR-type_HTH_dom"/>
</dbReference>
<comment type="caution">
    <text evidence="2">The sequence shown here is derived from an EMBL/GenBank/DDBJ whole genome shotgun (WGS) entry which is preliminary data.</text>
</comment>
<evidence type="ECO:0000313" key="3">
    <source>
        <dbReference type="Proteomes" id="UP000487882"/>
    </source>
</evidence>